<keyword evidence="3" id="KW-0805">Transcription regulation</keyword>
<dbReference type="EMBL" id="SWLB01000012">
    <property type="protein sequence ID" value="KAF3331802.1"/>
    <property type="molecule type" value="Genomic_DNA"/>
</dbReference>
<feature type="domain" description="HTH myb-type" evidence="9">
    <location>
        <begin position="85"/>
        <end position="113"/>
    </location>
</feature>
<evidence type="ECO:0000256" key="6">
    <source>
        <dbReference type="ARBA" id="ARBA00023242"/>
    </source>
</evidence>
<dbReference type="PROSITE" id="PS51294">
    <property type="entry name" value="HTH_MYB"/>
    <property type="match status" value="2"/>
</dbReference>
<evidence type="ECO:0000313" key="11">
    <source>
        <dbReference type="Proteomes" id="UP000623129"/>
    </source>
</evidence>
<evidence type="ECO:0000256" key="7">
    <source>
        <dbReference type="SAM" id="MobiDB-lite"/>
    </source>
</evidence>
<dbReference type="FunFam" id="1.10.10.60:FF:000015">
    <property type="entry name" value="Transcription factor RAX3"/>
    <property type="match status" value="1"/>
</dbReference>
<evidence type="ECO:0000256" key="1">
    <source>
        <dbReference type="ARBA" id="ARBA00004123"/>
    </source>
</evidence>
<feature type="domain" description="HTH myb-type" evidence="9">
    <location>
        <begin position="9"/>
        <end position="65"/>
    </location>
</feature>
<gene>
    <name evidence="10" type="ORF">FCM35_KLT03208</name>
</gene>
<keyword evidence="11" id="KW-1185">Reference proteome</keyword>
<proteinExistence type="predicted"/>
<dbReference type="InterPro" id="IPR001005">
    <property type="entry name" value="SANT/Myb"/>
</dbReference>
<evidence type="ECO:0000256" key="4">
    <source>
        <dbReference type="ARBA" id="ARBA00023125"/>
    </source>
</evidence>
<feature type="domain" description="Myb-like" evidence="8">
    <location>
        <begin position="62"/>
        <end position="109"/>
    </location>
</feature>
<protein>
    <submittedName>
        <fullName evidence="10">Transcription factor MYB34</fullName>
    </submittedName>
</protein>
<dbReference type="GO" id="GO:0005634">
    <property type="term" value="C:nucleus"/>
    <property type="evidence" value="ECO:0007669"/>
    <property type="project" value="UniProtKB-SubCell"/>
</dbReference>
<feature type="domain" description="Myb-like" evidence="8">
    <location>
        <begin position="9"/>
        <end position="61"/>
    </location>
</feature>
<dbReference type="InterPro" id="IPR015495">
    <property type="entry name" value="Myb_TF_plants"/>
</dbReference>
<keyword evidence="5" id="KW-0804">Transcription</keyword>
<dbReference type="SMART" id="SM00717">
    <property type="entry name" value="SANT"/>
    <property type="match status" value="2"/>
</dbReference>
<dbReference type="OrthoDB" id="2143914at2759"/>
<reference evidence="10" key="1">
    <citation type="submission" date="2020-01" db="EMBL/GenBank/DDBJ databases">
        <title>Genome sequence of Kobresia littledalei, the first chromosome-level genome in the family Cyperaceae.</title>
        <authorList>
            <person name="Qu G."/>
        </authorList>
    </citation>
    <scope>NUCLEOTIDE SEQUENCE</scope>
    <source>
        <strain evidence="10">C.B.Clarke</strain>
        <tissue evidence="10">Leaf</tissue>
    </source>
</reference>
<keyword evidence="6" id="KW-0539">Nucleus</keyword>
<dbReference type="PROSITE" id="PS50090">
    <property type="entry name" value="MYB_LIKE"/>
    <property type="match status" value="2"/>
</dbReference>
<evidence type="ECO:0000313" key="10">
    <source>
        <dbReference type="EMBL" id="KAF3331802.1"/>
    </source>
</evidence>
<dbReference type="InterPro" id="IPR009057">
    <property type="entry name" value="Homeodomain-like_sf"/>
</dbReference>
<accession>A0A833R2L5</accession>
<name>A0A833R2L5_9POAL</name>
<dbReference type="Proteomes" id="UP000623129">
    <property type="component" value="Unassembled WGS sequence"/>
</dbReference>
<dbReference type="InterPro" id="IPR017930">
    <property type="entry name" value="Myb_dom"/>
</dbReference>
<evidence type="ECO:0000256" key="2">
    <source>
        <dbReference type="ARBA" id="ARBA00022737"/>
    </source>
</evidence>
<evidence type="ECO:0000256" key="3">
    <source>
        <dbReference type="ARBA" id="ARBA00023015"/>
    </source>
</evidence>
<dbReference type="AlphaFoldDB" id="A0A833R2L5"/>
<evidence type="ECO:0000259" key="8">
    <source>
        <dbReference type="PROSITE" id="PS50090"/>
    </source>
</evidence>
<sequence length="310" mass="34011">MGRPPCCDKAIVKKGPWTAEEDAKLLAYTSTHGIGNWTSVPQKAGLKRCGKSCRLRYTNYLRPNLKHENFTAEEEEHIILPHSCRWSIIANSLPGRTDNDVKNYWNTKLSKKLSQSGIDPVTHRPISDVMLSIHRLSHPQSHHPLPSSPSSSSTITTTKTTTFNRELKNAFLTKPNIGVPLHNTSSAASSFTIPTPQLLPPQAPPAQTSQLETTWTDFLVDGCDLGENVASSEVKKENSVVATSESWTIGQGWYDCGMLMYEEGSCSNFLAAGSGEGEGSSSFVDAILDHDKEMASEFPQLPICDSSDLY</sequence>
<evidence type="ECO:0000256" key="5">
    <source>
        <dbReference type="ARBA" id="ARBA00023163"/>
    </source>
</evidence>
<feature type="region of interest" description="Disordered" evidence="7">
    <location>
        <begin position="137"/>
        <end position="158"/>
    </location>
</feature>
<organism evidence="10 11">
    <name type="scientific">Carex littledalei</name>
    <dbReference type="NCBI Taxonomy" id="544730"/>
    <lineage>
        <taxon>Eukaryota</taxon>
        <taxon>Viridiplantae</taxon>
        <taxon>Streptophyta</taxon>
        <taxon>Embryophyta</taxon>
        <taxon>Tracheophyta</taxon>
        <taxon>Spermatophyta</taxon>
        <taxon>Magnoliopsida</taxon>
        <taxon>Liliopsida</taxon>
        <taxon>Poales</taxon>
        <taxon>Cyperaceae</taxon>
        <taxon>Cyperoideae</taxon>
        <taxon>Cariceae</taxon>
        <taxon>Carex</taxon>
        <taxon>Carex subgen. Euthyceras</taxon>
    </lineage>
</organism>
<keyword evidence="2" id="KW-0677">Repeat</keyword>
<dbReference type="Pfam" id="PF00249">
    <property type="entry name" value="Myb_DNA-binding"/>
    <property type="match status" value="2"/>
</dbReference>
<comment type="caution">
    <text evidence="10">The sequence shown here is derived from an EMBL/GenBank/DDBJ whole genome shotgun (WGS) entry which is preliminary data.</text>
</comment>
<comment type="subcellular location">
    <subcellularLocation>
        <location evidence="1">Nucleus</location>
    </subcellularLocation>
</comment>
<dbReference type="PANTHER" id="PTHR47994">
    <property type="entry name" value="F14D16.11-RELATED"/>
    <property type="match status" value="1"/>
</dbReference>
<dbReference type="FunFam" id="1.10.10.60:FF:000394">
    <property type="entry name" value="MYB transcription factor"/>
    <property type="match status" value="1"/>
</dbReference>
<dbReference type="SUPFAM" id="SSF46689">
    <property type="entry name" value="Homeodomain-like"/>
    <property type="match status" value="1"/>
</dbReference>
<feature type="compositionally biased region" description="Low complexity" evidence="7">
    <location>
        <begin position="142"/>
        <end position="158"/>
    </location>
</feature>
<dbReference type="CDD" id="cd00167">
    <property type="entry name" value="SANT"/>
    <property type="match status" value="2"/>
</dbReference>
<dbReference type="Gene3D" id="1.10.10.60">
    <property type="entry name" value="Homeodomain-like"/>
    <property type="match status" value="2"/>
</dbReference>
<evidence type="ECO:0000259" key="9">
    <source>
        <dbReference type="PROSITE" id="PS51294"/>
    </source>
</evidence>
<keyword evidence="4" id="KW-0238">DNA-binding</keyword>
<dbReference type="GO" id="GO:0000976">
    <property type="term" value="F:transcription cis-regulatory region binding"/>
    <property type="evidence" value="ECO:0007669"/>
    <property type="project" value="UniProtKB-ARBA"/>
</dbReference>
<dbReference type="PANTHER" id="PTHR47994:SF5">
    <property type="entry name" value="F14D16.11-RELATED"/>
    <property type="match status" value="1"/>
</dbReference>